<accession>A0A1R1PRN0</accession>
<keyword evidence="1" id="KW-0812">Transmembrane</keyword>
<keyword evidence="3" id="KW-1185">Reference proteome</keyword>
<gene>
    <name evidence="2" type="ORF">AX774_g2845</name>
</gene>
<proteinExistence type="predicted"/>
<evidence type="ECO:0000313" key="3">
    <source>
        <dbReference type="Proteomes" id="UP000188320"/>
    </source>
</evidence>
<keyword evidence="1" id="KW-1133">Transmembrane helix</keyword>
<comment type="caution">
    <text evidence="2">The sequence shown here is derived from an EMBL/GenBank/DDBJ whole genome shotgun (WGS) entry which is preliminary data.</text>
</comment>
<organism evidence="2 3">
    <name type="scientific">Zancudomyces culisetae</name>
    <name type="common">Gut fungus</name>
    <name type="synonym">Smittium culisetae</name>
    <dbReference type="NCBI Taxonomy" id="1213189"/>
    <lineage>
        <taxon>Eukaryota</taxon>
        <taxon>Fungi</taxon>
        <taxon>Fungi incertae sedis</taxon>
        <taxon>Zoopagomycota</taxon>
        <taxon>Kickxellomycotina</taxon>
        <taxon>Harpellomycetes</taxon>
        <taxon>Harpellales</taxon>
        <taxon>Legeriomycetaceae</taxon>
        <taxon>Zancudomyces</taxon>
    </lineage>
</organism>
<dbReference type="EMBL" id="LSSK01000343">
    <property type="protein sequence ID" value="OMH83640.1"/>
    <property type="molecule type" value="Genomic_DNA"/>
</dbReference>
<protein>
    <submittedName>
        <fullName evidence="2">Uncharacterized protein</fullName>
    </submittedName>
</protein>
<name>A0A1R1PRN0_ZANCU</name>
<sequence>MVVAMIFNTSITKKQSSSYLLATFMRSNQTRKPTNYVFSLFSFLFFFFSFLPAQPPQLIHYTLYYF</sequence>
<keyword evidence="1" id="KW-0472">Membrane</keyword>
<feature type="transmembrane region" description="Helical" evidence="1">
    <location>
        <begin position="35"/>
        <end position="53"/>
    </location>
</feature>
<reference evidence="3" key="1">
    <citation type="submission" date="2017-01" db="EMBL/GenBank/DDBJ databases">
        <authorList>
            <person name="Wang Y."/>
            <person name="White M."/>
            <person name="Kvist S."/>
            <person name="Moncalvo J.-M."/>
        </authorList>
    </citation>
    <scope>NUCLEOTIDE SEQUENCE [LARGE SCALE GENOMIC DNA]</scope>
    <source>
        <strain evidence="3">COL-18-3</strain>
    </source>
</reference>
<evidence type="ECO:0000256" key="1">
    <source>
        <dbReference type="SAM" id="Phobius"/>
    </source>
</evidence>
<dbReference type="Proteomes" id="UP000188320">
    <property type="component" value="Unassembled WGS sequence"/>
</dbReference>
<evidence type="ECO:0000313" key="2">
    <source>
        <dbReference type="EMBL" id="OMH83640.1"/>
    </source>
</evidence>
<dbReference type="AlphaFoldDB" id="A0A1R1PRN0"/>